<dbReference type="Proteomes" id="UP001497512">
    <property type="component" value="Chromosome 1"/>
</dbReference>
<organism evidence="2 3">
    <name type="scientific">Sphagnum troendelagicum</name>
    <dbReference type="NCBI Taxonomy" id="128251"/>
    <lineage>
        <taxon>Eukaryota</taxon>
        <taxon>Viridiplantae</taxon>
        <taxon>Streptophyta</taxon>
        <taxon>Embryophyta</taxon>
        <taxon>Bryophyta</taxon>
        <taxon>Sphagnophytina</taxon>
        <taxon>Sphagnopsida</taxon>
        <taxon>Sphagnales</taxon>
        <taxon>Sphagnaceae</taxon>
        <taxon>Sphagnum</taxon>
    </lineage>
</organism>
<gene>
    <name evidence="2" type="ORF">CSSPTR1EN2_LOCUS973</name>
</gene>
<dbReference type="PANTHER" id="PTHR36008:SF1">
    <property type="entry name" value="OS09G0478400 PROTEIN"/>
    <property type="match status" value="1"/>
</dbReference>
<feature type="compositionally biased region" description="Basic residues" evidence="1">
    <location>
        <begin position="1"/>
        <end position="20"/>
    </location>
</feature>
<evidence type="ECO:0000256" key="1">
    <source>
        <dbReference type="SAM" id="MobiDB-lite"/>
    </source>
</evidence>
<proteinExistence type="predicted"/>
<evidence type="ECO:0000313" key="3">
    <source>
        <dbReference type="Proteomes" id="UP001497512"/>
    </source>
</evidence>
<dbReference type="EMBL" id="OZ019893">
    <property type="protein sequence ID" value="CAK9190604.1"/>
    <property type="molecule type" value="Genomic_DNA"/>
</dbReference>
<feature type="region of interest" description="Disordered" evidence="1">
    <location>
        <begin position="1"/>
        <end position="37"/>
    </location>
</feature>
<sequence>MLRATGHRVARHLLQQRRHRGQDARRSRPLVRRAKRETTVAPRAVKISDGQEFWDTPNIKMAVGVVAVIVVAKLTMLYDESQEPERLERQAKEFAEAQANLKPLTKEQWEEIQELRPRTPFESRLARNHARIRTGEPLSLEDIKDWAIDVLTDAMARKEDNLRQ</sequence>
<name>A0ABP0TAH6_9BRYO</name>
<dbReference type="PANTHER" id="PTHR36008">
    <property type="entry name" value="OS09G0478400 PROTEIN"/>
    <property type="match status" value="1"/>
</dbReference>
<protein>
    <submittedName>
        <fullName evidence="2">Uncharacterized protein</fullName>
    </submittedName>
</protein>
<keyword evidence="3" id="KW-1185">Reference proteome</keyword>
<evidence type="ECO:0000313" key="2">
    <source>
        <dbReference type="EMBL" id="CAK9190604.1"/>
    </source>
</evidence>
<reference evidence="2 3" key="1">
    <citation type="submission" date="2024-02" db="EMBL/GenBank/DDBJ databases">
        <authorList>
            <consortium name="ELIXIR-Norway"/>
            <consortium name="Elixir Norway"/>
        </authorList>
    </citation>
    <scope>NUCLEOTIDE SEQUENCE [LARGE SCALE GENOMIC DNA]</scope>
</reference>
<accession>A0ABP0TAH6</accession>